<proteinExistence type="predicted"/>
<evidence type="ECO:0000313" key="1">
    <source>
        <dbReference type="EMBL" id="JAH79501.1"/>
    </source>
</evidence>
<name>A0A0E9VNA7_ANGAN</name>
<accession>A0A0E9VNA7</accession>
<reference evidence="1" key="2">
    <citation type="journal article" date="2015" name="Fish Shellfish Immunol.">
        <title>Early steps in the European eel (Anguilla anguilla)-Vibrio vulnificus interaction in the gills: Role of the RtxA13 toxin.</title>
        <authorList>
            <person name="Callol A."/>
            <person name="Pajuelo D."/>
            <person name="Ebbesson L."/>
            <person name="Teles M."/>
            <person name="MacKenzie S."/>
            <person name="Amaro C."/>
        </authorList>
    </citation>
    <scope>NUCLEOTIDE SEQUENCE</scope>
</reference>
<sequence>MHIWTHTLVMTSFTLSHVAQRKCCA</sequence>
<dbReference type="AlphaFoldDB" id="A0A0E9VNA7"/>
<reference evidence="1" key="1">
    <citation type="submission" date="2014-11" db="EMBL/GenBank/DDBJ databases">
        <authorList>
            <person name="Amaro Gonzalez C."/>
        </authorList>
    </citation>
    <scope>NUCLEOTIDE SEQUENCE</scope>
</reference>
<dbReference type="EMBL" id="GBXM01029076">
    <property type="protein sequence ID" value="JAH79501.1"/>
    <property type="molecule type" value="Transcribed_RNA"/>
</dbReference>
<organism evidence="1">
    <name type="scientific">Anguilla anguilla</name>
    <name type="common">European freshwater eel</name>
    <name type="synonym">Muraena anguilla</name>
    <dbReference type="NCBI Taxonomy" id="7936"/>
    <lineage>
        <taxon>Eukaryota</taxon>
        <taxon>Metazoa</taxon>
        <taxon>Chordata</taxon>
        <taxon>Craniata</taxon>
        <taxon>Vertebrata</taxon>
        <taxon>Euteleostomi</taxon>
        <taxon>Actinopterygii</taxon>
        <taxon>Neopterygii</taxon>
        <taxon>Teleostei</taxon>
        <taxon>Anguilliformes</taxon>
        <taxon>Anguillidae</taxon>
        <taxon>Anguilla</taxon>
    </lineage>
</organism>
<protein>
    <submittedName>
        <fullName evidence="1">Uncharacterized protein</fullName>
    </submittedName>
</protein>